<feature type="domain" description="Enoyl reductase (ER)" evidence="2">
    <location>
        <begin position="41"/>
        <end position="380"/>
    </location>
</feature>
<dbReference type="AlphaFoldDB" id="A0A182JL94"/>
<dbReference type="InterPro" id="IPR036291">
    <property type="entry name" value="NAD(P)-bd_dom_sf"/>
</dbReference>
<dbReference type="OrthoDB" id="3509362at2759"/>
<dbReference type="VEuPathDB" id="VectorBase:AATE020175"/>
<sequence>MFSHTTISTVGKLAEHWCGRHGRAVWIIRSAHRAAVYREPGKPIALETVKKVEKLKNDEVRVKVHYCSLNSTDVKILSGKYKELNVPLPFIPGHEFSGEIVEIGKDNPHFFNRGDRVVVMNDLQDPNGGLISEAVVKNRDVWTIPQSVPLQEMAVLPYGHGTALLTFALHCHLKENDLIIITAGPAGMGLAAIDLAVSVYKAKVIAICDTESSSGLVREKGAHVSISIKKNNFKKLYKDVQDAMGDQKAKVVYDAVGKGLLHLLADFVNTENGQLISVDPFYNAERFLTEVPEFDRPKKKGKEDKPEAAEARANMLKNVQHFDLYENPDVDTYRQMVTDTIELRSEGMISGHISKMFPMAKVQEAIEFIQQKQCTGKVLIDVQCMDGDGCAEEKDKKAKSKKSDDEAKTKSKD</sequence>
<dbReference type="PANTHER" id="PTHR43677">
    <property type="entry name" value="SHORT-CHAIN DEHYDROGENASE/REDUCTASE"/>
    <property type="match status" value="1"/>
</dbReference>
<dbReference type="SUPFAM" id="SSF50129">
    <property type="entry name" value="GroES-like"/>
    <property type="match status" value="1"/>
</dbReference>
<dbReference type="SUPFAM" id="SSF51735">
    <property type="entry name" value="NAD(P)-binding Rossmann-fold domains"/>
    <property type="match status" value="1"/>
</dbReference>
<organism evidence="3">
    <name type="scientific">Anopheles atroparvus</name>
    <name type="common">European mosquito</name>
    <dbReference type="NCBI Taxonomy" id="41427"/>
    <lineage>
        <taxon>Eukaryota</taxon>
        <taxon>Metazoa</taxon>
        <taxon>Ecdysozoa</taxon>
        <taxon>Arthropoda</taxon>
        <taxon>Hexapoda</taxon>
        <taxon>Insecta</taxon>
        <taxon>Pterygota</taxon>
        <taxon>Neoptera</taxon>
        <taxon>Endopterygota</taxon>
        <taxon>Diptera</taxon>
        <taxon>Nematocera</taxon>
        <taxon>Culicoidea</taxon>
        <taxon>Culicidae</taxon>
        <taxon>Anophelinae</taxon>
        <taxon>Anopheles</taxon>
    </lineage>
</organism>
<dbReference type="PANTHER" id="PTHR43677:SF4">
    <property type="entry name" value="QUINONE OXIDOREDUCTASE-LIKE PROTEIN 2"/>
    <property type="match status" value="1"/>
</dbReference>
<dbReference type="InterPro" id="IPR020843">
    <property type="entry name" value="ER"/>
</dbReference>
<reference evidence="4" key="1">
    <citation type="submission" date="2021-09" db="EMBL/GenBank/DDBJ databases">
        <authorList>
            <consortium name="Infravec"/>
            <person name="Campbell I L."/>
            <person name="Maslen G."/>
            <person name="Yates A."/>
        </authorList>
    </citation>
    <scope>NUCLEOTIDE SEQUENCE [LARGE SCALE GENOMIC DNA]</scope>
    <source>
        <strain evidence="4">Infravec2 EBRE</strain>
    </source>
</reference>
<keyword evidence="4" id="KW-1185">Reference proteome</keyword>
<dbReference type="InterPro" id="IPR013154">
    <property type="entry name" value="ADH-like_N"/>
</dbReference>
<feature type="compositionally biased region" description="Basic and acidic residues" evidence="1">
    <location>
        <begin position="391"/>
        <end position="413"/>
    </location>
</feature>
<dbReference type="GO" id="GO:0016491">
    <property type="term" value="F:oxidoreductase activity"/>
    <property type="evidence" value="ECO:0007669"/>
    <property type="project" value="InterPro"/>
</dbReference>
<protein>
    <recommendedName>
        <fullName evidence="2">Enoyl reductase (ER) domain-containing protein</fullName>
    </recommendedName>
</protein>
<dbReference type="Pfam" id="PF13602">
    <property type="entry name" value="ADH_zinc_N_2"/>
    <property type="match status" value="1"/>
</dbReference>
<dbReference type="Proteomes" id="UP000075880">
    <property type="component" value="Unassembled WGS sequence"/>
</dbReference>
<dbReference type="InterPro" id="IPR011032">
    <property type="entry name" value="GroES-like_sf"/>
</dbReference>
<dbReference type="Gene3D" id="3.90.180.10">
    <property type="entry name" value="Medium-chain alcohol dehydrogenases, catalytic domain"/>
    <property type="match status" value="2"/>
</dbReference>
<dbReference type="EnsemblMetazoa" id="AATE020175-RA">
    <property type="protein sequence ID" value="AATE020175-PA.1"/>
    <property type="gene ID" value="AATE020175"/>
</dbReference>
<dbReference type="InterPro" id="IPR051397">
    <property type="entry name" value="Zn-ADH-like_protein"/>
</dbReference>
<dbReference type="EnsemblMetazoa" id="ENSAATROPT013524">
    <property type="protein sequence ID" value="ENSAATROPP012308"/>
    <property type="gene ID" value="ENSAATROPG010982"/>
</dbReference>
<dbReference type="SMART" id="SM00829">
    <property type="entry name" value="PKS_ER"/>
    <property type="match status" value="1"/>
</dbReference>
<name>A0A182JL94_ANOAO</name>
<proteinExistence type="predicted"/>
<evidence type="ECO:0000259" key="2">
    <source>
        <dbReference type="SMART" id="SM00829"/>
    </source>
</evidence>
<reference evidence="3" key="2">
    <citation type="submission" date="2022-08" db="UniProtKB">
        <authorList>
            <consortium name="EnsemblMetazoa"/>
        </authorList>
    </citation>
    <scope>IDENTIFICATION</scope>
    <source>
        <strain evidence="3">EBRO</strain>
    </source>
</reference>
<dbReference type="Gene3D" id="3.40.50.720">
    <property type="entry name" value="NAD(P)-binding Rossmann-like Domain"/>
    <property type="match status" value="1"/>
</dbReference>
<evidence type="ECO:0000313" key="3">
    <source>
        <dbReference type="EnsemblMetazoa" id="AATE020175-PA.1"/>
    </source>
</evidence>
<accession>A0A182JL94</accession>
<evidence type="ECO:0000256" key="1">
    <source>
        <dbReference type="SAM" id="MobiDB-lite"/>
    </source>
</evidence>
<feature type="region of interest" description="Disordered" evidence="1">
    <location>
        <begin position="390"/>
        <end position="413"/>
    </location>
</feature>
<dbReference type="STRING" id="41427.A0A182JL94"/>
<dbReference type="Pfam" id="PF08240">
    <property type="entry name" value="ADH_N"/>
    <property type="match status" value="1"/>
</dbReference>
<evidence type="ECO:0000313" key="4">
    <source>
        <dbReference type="Proteomes" id="UP000075880"/>
    </source>
</evidence>
<dbReference type="GO" id="GO:0005739">
    <property type="term" value="C:mitochondrion"/>
    <property type="evidence" value="ECO:0007669"/>
    <property type="project" value="TreeGrafter"/>
</dbReference>